<evidence type="ECO:0000313" key="3">
    <source>
        <dbReference type="EMBL" id="KKC33311.1"/>
    </source>
</evidence>
<reference evidence="3 4" key="1">
    <citation type="submission" date="2015-03" db="EMBL/GenBank/DDBJ databases">
        <authorList>
            <person name="Lepp D."/>
            <person name="Hassan Y.I."/>
            <person name="Li X.-Z."/>
            <person name="Zhou T."/>
        </authorList>
    </citation>
    <scope>NUCLEOTIDE SEQUENCE [LARGE SCALE GENOMIC DNA]</scope>
    <source>
        <strain evidence="3 4">Cr7-05</strain>
    </source>
</reference>
<dbReference type="CDD" id="cd01038">
    <property type="entry name" value="Endonuclease_DUF559"/>
    <property type="match status" value="1"/>
</dbReference>
<name>A0ABR5DZ75_9HYPH</name>
<dbReference type="EMBL" id="LAPV01000093">
    <property type="protein sequence ID" value="KKC33311.1"/>
    <property type="molecule type" value="Genomic_DNA"/>
</dbReference>
<proteinExistence type="predicted"/>
<dbReference type="RefSeq" id="WP_046170796.1">
    <property type="nucleotide sequence ID" value="NZ_FOMB01000003.1"/>
</dbReference>
<sequence length="142" mass="15489">MSIELAKKLRANPTLAERALWQLLWSLRTGGYHFRKQKQIGSYFVDFACIHGQLVIEVDGDTHGGDIALANDRTRDEYLNARGFAVLRFTNDDVLHNPDGVFDTIVAALGSNPSRLRGNPPPQPSPQGGGCDPVVAPPSRPA</sequence>
<evidence type="ECO:0000256" key="1">
    <source>
        <dbReference type="SAM" id="MobiDB-lite"/>
    </source>
</evidence>
<evidence type="ECO:0000313" key="4">
    <source>
        <dbReference type="Proteomes" id="UP000033519"/>
    </source>
</evidence>
<feature type="domain" description="DUF559" evidence="2">
    <location>
        <begin position="4"/>
        <end position="109"/>
    </location>
</feature>
<dbReference type="PANTHER" id="PTHR38590:SF1">
    <property type="entry name" value="BLL0828 PROTEIN"/>
    <property type="match status" value="1"/>
</dbReference>
<evidence type="ECO:0000259" key="2">
    <source>
        <dbReference type="Pfam" id="PF04480"/>
    </source>
</evidence>
<dbReference type="Pfam" id="PF04480">
    <property type="entry name" value="DUF559"/>
    <property type="match status" value="1"/>
</dbReference>
<dbReference type="SUPFAM" id="SSF52980">
    <property type="entry name" value="Restriction endonuclease-like"/>
    <property type="match status" value="1"/>
</dbReference>
<dbReference type="Gene3D" id="3.40.960.10">
    <property type="entry name" value="VSR Endonuclease"/>
    <property type="match status" value="1"/>
</dbReference>
<organism evidence="3 4">
    <name type="scientific">Devosia psychrophila</name>
    <dbReference type="NCBI Taxonomy" id="728005"/>
    <lineage>
        <taxon>Bacteria</taxon>
        <taxon>Pseudomonadati</taxon>
        <taxon>Pseudomonadota</taxon>
        <taxon>Alphaproteobacteria</taxon>
        <taxon>Hyphomicrobiales</taxon>
        <taxon>Devosiaceae</taxon>
        <taxon>Devosia</taxon>
    </lineage>
</organism>
<dbReference type="PANTHER" id="PTHR38590">
    <property type="entry name" value="BLL0828 PROTEIN"/>
    <property type="match status" value="1"/>
</dbReference>
<comment type="caution">
    <text evidence="3">The sequence shown here is derived from an EMBL/GenBank/DDBJ whole genome shotgun (WGS) entry which is preliminary data.</text>
</comment>
<dbReference type="InterPro" id="IPR007569">
    <property type="entry name" value="DUF559"/>
</dbReference>
<accession>A0ABR5DZ75</accession>
<protein>
    <recommendedName>
        <fullName evidence="2">DUF559 domain-containing protein</fullName>
    </recommendedName>
</protein>
<keyword evidence="4" id="KW-1185">Reference proteome</keyword>
<dbReference type="Proteomes" id="UP000033519">
    <property type="component" value="Unassembled WGS sequence"/>
</dbReference>
<gene>
    <name evidence="3" type="ORF">WH91_09815</name>
</gene>
<dbReference type="InterPro" id="IPR011335">
    <property type="entry name" value="Restrct_endonuc-II-like"/>
</dbReference>
<dbReference type="InterPro" id="IPR047216">
    <property type="entry name" value="Endonuclease_DUF559_bact"/>
</dbReference>
<feature type="region of interest" description="Disordered" evidence="1">
    <location>
        <begin position="112"/>
        <end position="142"/>
    </location>
</feature>